<protein>
    <submittedName>
        <fullName evidence="2">Uncharacterized protein</fullName>
    </submittedName>
</protein>
<name>A0A8B9HH67_ASTMX</name>
<evidence type="ECO:0000256" key="1">
    <source>
        <dbReference type="SAM" id="Phobius"/>
    </source>
</evidence>
<keyword evidence="1" id="KW-0812">Transmembrane</keyword>
<sequence>MRSACLSHRKTRTIYQWNFSPPMIIFVFTCIALFCSVLSSLLLRNWITLKIIHCLSAKQPQTIKLSAILMGDSVFLGLKAPPPLHSKYFCLILP</sequence>
<accession>A0A8B9HH67</accession>
<proteinExistence type="predicted"/>
<dbReference type="AlphaFoldDB" id="A0A8B9HH67"/>
<evidence type="ECO:0000313" key="3">
    <source>
        <dbReference type="Proteomes" id="UP000694621"/>
    </source>
</evidence>
<reference evidence="2" key="1">
    <citation type="submission" date="2025-08" db="UniProtKB">
        <authorList>
            <consortium name="Ensembl"/>
        </authorList>
    </citation>
    <scope>IDENTIFICATION</scope>
</reference>
<keyword evidence="1" id="KW-0472">Membrane</keyword>
<organism evidence="2 3">
    <name type="scientific">Astyanax mexicanus</name>
    <name type="common">Blind cave fish</name>
    <name type="synonym">Astyanax fasciatus mexicanus</name>
    <dbReference type="NCBI Taxonomy" id="7994"/>
    <lineage>
        <taxon>Eukaryota</taxon>
        <taxon>Metazoa</taxon>
        <taxon>Chordata</taxon>
        <taxon>Craniata</taxon>
        <taxon>Vertebrata</taxon>
        <taxon>Euteleostomi</taxon>
        <taxon>Actinopterygii</taxon>
        <taxon>Neopterygii</taxon>
        <taxon>Teleostei</taxon>
        <taxon>Ostariophysi</taxon>
        <taxon>Characiformes</taxon>
        <taxon>Characoidei</taxon>
        <taxon>Acestrorhamphidae</taxon>
        <taxon>Acestrorhamphinae</taxon>
        <taxon>Astyanax</taxon>
    </lineage>
</organism>
<evidence type="ECO:0000313" key="2">
    <source>
        <dbReference type="Ensembl" id="ENSAMXP00005012537.1"/>
    </source>
</evidence>
<keyword evidence="1" id="KW-1133">Transmembrane helix</keyword>
<dbReference type="Ensembl" id="ENSAMXT00005013887.1">
    <property type="protein sequence ID" value="ENSAMXP00005012537.1"/>
    <property type="gene ID" value="ENSAMXG00005006769.1"/>
</dbReference>
<feature type="transmembrane region" description="Helical" evidence="1">
    <location>
        <begin position="23"/>
        <end position="43"/>
    </location>
</feature>
<dbReference type="Proteomes" id="UP000694621">
    <property type="component" value="Unplaced"/>
</dbReference>